<feature type="region of interest" description="Disordered" evidence="1">
    <location>
        <begin position="29"/>
        <end position="48"/>
    </location>
</feature>
<feature type="chain" id="PRO_5044818365" description="Pectate lyase" evidence="2">
    <location>
        <begin position="19"/>
        <end position="79"/>
    </location>
</feature>
<dbReference type="EMBL" id="JBIMZQ010000029">
    <property type="protein sequence ID" value="KAL3662999.1"/>
    <property type="molecule type" value="Genomic_DNA"/>
</dbReference>
<reference evidence="3 4" key="1">
    <citation type="submission" date="2024-09" db="EMBL/GenBank/DDBJ databases">
        <title>Genome sequencing and assembly of Phytophthora oleae, isolate VK10A, causative agent of rot of olive drupes.</title>
        <authorList>
            <person name="Conti Taguali S."/>
            <person name="Riolo M."/>
            <person name="La Spada F."/>
            <person name="Cacciola S.O."/>
            <person name="Dionisio G."/>
        </authorList>
    </citation>
    <scope>NUCLEOTIDE SEQUENCE [LARGE SCALE GENOMIC DNA]</scope>
    <source>
        <strain evidence="3 4">VK10A</strain>
    </source>
</reference>
<gene>
    <name evidence="3" type="ORF">V7S43_011942</name>
</gene>
<sequence length="79" mass="8483">MNIKIFFTWVIGATVAATQDTGVEVMPCTTHSPSSSFDSAENDSSLTEDGTISIGNKVFNIVDEGNTMTIGDSKFRLFS</sequence>
<evidence type="ECO:0000256" key="2">
    <source>
        <dbReference type="SAM" id="SignalP"/>
    </source>
</evidence>
<comment type="caution">
    <text evidence="3">The sequence shown here is derived from an EMBL/GenBank/DDBJ whole genome shotgun (WGS) entry which is preliminary data.</text>
</comment>
<dbReference type="AlphaFoldDB" id="A0ABD3F9N1"/>
<protein>
    <recommendedName>
        <fullName evidence="5">Pectate lyase</fullName>
    </recommendedName>
</protein>
<evidence type="ECO:0000256" key="1">
    <source>
        <dbReference type="SAM" id="MobiDB-lite"/>
    </source>
</evidence>
<feature type="signal peptide" evidence="2">
    <location>
        <begin position="1"/>
        <end position="18"/>
    </location>
</feature>
<evidence type="ECO:0008006" key="5">
    <source>
        <dbReference type="Google" id="ProtNLM"/>
    </source>
</evidence>
<organism evidence="3 4">
    <name type="scientific">Phytophthora oleae</name>
    <dbReference type="NCBI Taxonomy" id="2107226"/>
    <lineage>
        <taxon>Eukaryota</taxon>
        <taxon>Sar</taxon>
        <taxon>Stramenopiles</taxon>
        <taxon>Oomycota</taxon>
        <taxon>Peronosporomycetes</taxon>
        <taxon>Peronosporales</taxon>
        <taxon>Peronosporaceae</taxon>
        <taxon>Phytophthora</taxon>
    </lineage>
</organism>
<feature type="compositionally biased region" description="Low complexity" evidence="1">
    <location>
        <begin position="32"/>
        <end position="45"/>
    </location>
</feature>
<proteinExistence type="predicted"/>
<accession>A0ABD3F9N1</accession>
<evidence type="ECO:0000313" key="3">
    <source>
        <dbReference type="EMBL" id="KAL3662999.1"/>
    </source>
</evidence>
<evidence type="ECO:0000313" key="4">
    <source>
        <dbReference type="Proteomes" id="UP001632037"/>
    </source>
</evidence>
<keyword evidence="4" id="KW-1185">Reference proteome</keyword>
<keyword evidence="2" id="KW-0732">Signal</keyword>
<dbReference type="Proteomes" id="UP001632037">
    <property type="component" value="Unassembled WGS sequence"/>
</dbReference>
<name>A0ABD3F9N1_9STRA</name>